<proteinExistence type="predicted"/>
<keyword evidence="2" id="KW-1185">Reference proteome</keyword>
<accession>A0A498CPZ9</accession>
<name>A0A498CPZ9_9FIRM</name>
<evidence type="ECO:0000313" key="1">
    <source>
        <dbReference type="EMBL" id="RLL14597.1"/>
    </source>
</evidence>
<reference evidence="1 2" key="1">
    <citation type="submission" date="2018-10" db="EMBL/GenBank/DDBJ databases">
        <title>Anaerotruncus faecis sp. nov., isolated from human feces.</title>
        <authorList>
            <person name="Wang Y.-J."/>
        </authorList>
    </citation>
    <scope>NUCLEOTIDE SEQUENCE [LARGE SCALE GENOMIC DNA]</scope>
    <source>
        <strain evidence="1 2">22A2-44</strain>
    </source>
</reference>
<dbReference type="Pfam" id="PF14286">
    <property type="entry name" value="DHHW"/>
    <property type="match status" value="1"/>
</dbReference>
<dbReference type="AlphaFoldDB" id="A0A498CPZ9"/>
<dbReference type="EMBL" id="RCHT01000001">
    <property type="protein sequence ID" value="RLL14597.1"/>
    <property type="molecule type" value="Genomic_DNA"/>
</dbReference>
<gene>
    <name evidence="1" type="ORF">D4A47_01030</name>
</gene>
<comment type="caution">
    <text evidence="1">The sequence shown here is derived from an EMBL/GenBank/DDBJ whole genome shotgun (WGS) entry which is preliminary data.</text>
</comment>
<dbReference type="InterPro" id="IPR025945">
    <property type="entry name" value="DHHW"/>
</dbReference>
<evidence type="ECO:0000313" key="2">
    <source>
        <dbReference type="Proteomes" id="UP000276301"/>
    </source>
</evidence>
<dbReference type="Proteomes" id="UP000276301">
    <property type="component" value="Unassembled WGS sequence"/>
</dbReference>
<evidence type="ECO:0008006" key="3">
    <source>
        <dbReference type="Google" id="ProtNLM"/>
    </source>
</evidence>
<organism evidence="1 2">
    <name type="scientific">Anaerotruncus massiliensis</name>
    <name type="common">ex Liu et al. 2021</name>
    <dbReference type="NCBI Taxonomy" id="2321404"/>
    <lineage>
        <taxon>Bacteria</taxon>
        <taxon>Bacillati</taxon>
        <taxon>Bacillota</taxon>
        <taxon>Clostridia</taxon>
        <taxon>Eubacteriales</taxon>
        <taxon>Oscillospiraceae</taxon>
        <taxon>Anaerotruncus</taxon>
    </lineage>
</organism>
<sequence>MMQTLKKYPLVFLFAAFLLIVSAANLLTPDREKSELENRPLAQRPKLTATALLAKDQENKYTQRFETYLNDQFVGRDGWITLKSVSESALGKIENNGIVYGSDHYLFDRYGTVDERRFSMNIELLGTYLASYRDTAPITVAVIPNSYEILADKLPKGLQNVGQAARVAEIYGALPGGADTLDLFPVMRLAASERQAYYRTDHHWTTWGAYNAYRAFVESRGLKAVEFSTLEPLRREAPGFYGTYFSKCKLFSAVPDTIEWYDIPVSSVTVGGEEKPGLYDAEKWGERDKHAAFLWGNSDLTVVKSENNLNHQEGRTSRVLLIKDSYGNPFAPFLTYSYDEVWMVDLRNLTAPMSEVMARAEFDDVLVMYNFENFAQDSNFTFLNR</sequence>
<protein>
    <recommendedName>
        <fullName evidence="3">AlgX/AlgJ SGNH hydrolase-like domain-containing protein</fullName>
    </recommendedName>
</protein>